<comment type="catalytic activity">
    <reaction evidence="6">
        <text>a 1-acyl-sn-glycero-3-phosphocholine + H2O = sn-glycerol 3-phosphocholine + a fatty acid + H(+)</text>
        <dbReference type="Rhea" id="RHEA:15177"/>
        <dbReference type="ChEBI" id="CHEBI:15377"/>
        <dbReference type="ChEBI" id="CHEBI:15378"/>
        <dbReference type="ChEBI" id="CHEBI:16870"/>
        <dbReference type="ChEBI" id="CHEBI:28868"/>
        <dbReference type="ChEBI" id="CHEBI:58168"/>
        <dbReference type="EC" id="3.1.1.5"/>
    </reaction>
</comment>
<evidence type="ECO:0000256" key="5">
    <source>
        <dbReference type="PROSITE-ProRule" id="PRU00555"/>
    </source>
</evidence>
<dbReference type="EMBL" id="MU858175">
    <property type="protein sequence ID" value="KAK4210410.1"/>
    <property type="molecule type" value="Genomic_DNA"/>
</dbReference>
<evidence type="ECO:0000256" key="3">
    <source>
        <dbReference type="ARBA" id="ARBA00022963"/>
    </source>
</evidence>
<dbReference type="SMART" id="SM00022">
    <property type="entry name" value="PLAc"/>
    <property type="match status" value="1"/>
</dbReference>
<accession>A0AAN6Y368</accession>
<dbReference type="PROSITE" id="PS51210">
    <property type="entry name" value="PLA2C"/>
    <property type="match status" value="1"/>
</dbReference>
<dbReference type="GO" id="GO:0016740">
    <property type="term" value="F:transferase activity"/>
    <property type="evidence" value="ECO:0007669"/>
    <property type="project" value="UniProtKB-KW"/>
</dbReference>
<feature type="domain" description="PLA2c" evidence="9">
    <location>
        <begin position="186"/>
        <end position="820"/>
    </location>
</feature>
<dbReference type="GO" id="GO:0005829">
    <property type="term" value="C:cytosol"/>
    <property type="evidence" value="ECO:0007669"/>
    <property type="project" value="TreeGrafter"/>
</dbReference>
<dbReference type="GO" id="GO:0004623">
    <property type="term" value="F:phospholipase A2 activity"/>
    <property type="evidence" value="ECO:0007669"/>
    <property type="project" value="TreeGrafter"/>
</dbReference>
<evidence type="ECO:0000256" key="1">
    <source>
        <dbReference type="ARBA" id="ARBA00008780"/>
    </source>
</evidence>
<dbReference type="InterPro" id="IPR002642">
    <property type="entry name" value="LysoPLipase_cat_dom"/>
</dbReference>
<comment type="caution">
    <text evidence="10">The sequence shown here is derived from an EMBL/GenBank/DDBJ whole genome shotgun (WGS) entry which is preliminary data.</text>
</comment>
<proteinExistence type="inferred from homology"/>
<dbReference type="Gene3D" id="3.40.1090.10">
    <property type="entry name" value="Cytosolic phospholipase A2 catalytic domain"/>
    <property type="match status" value="1"/>
</dbReference>
<evidence type="ECO:0000256" key="8">
    <source>
        <dbReference type="SAM" id="MobiDB-lite"/>
    </source>
</evidence>
<keyword evidence="2 5" id="KW-0378">Hydrolase</keyword>
<evidence type="ECO:0000256" key="4">
    <source>
        <dbReference type="ARBA" id="ARBA00023098"/>
    </source>
</evidence>
<gene>
    <name evidence="10" type="ORF">QBC37DRAFT_428743</name>
</gene>
<comment type="similarity">
    <text evidence="1 6">Belongs to the lysophospholipase family.</text>
</comment>
<dbReference type="GO" id="GO:0046475">
    <property type="term" value="P:glycerophospholipid catabolic process"/>
    <property type="evidence" value="ECO:0007669"/>
    <property type="project" value="TreeGrafter"/>
</dbReference>
<feature type="compositionally biased region" description="Basic and acidic residues" evidence="8">
    <location>
        <begin position="93"/>
        <end position="103"/>
    </location>
</feature>
<keyword evidence="10" id="KW-0808">Transferase</keyword>
<feature type="region of interest" description="Disordered" evidence="8">
    <location>
        <begin position="81"/>
        <end position="113"/>
    </location>
</feature>
<dbReference type="Proteomes" id="UP001301769">
    <property type="component" value="Unassembled WGS sequence"/>
</dbReference>
<reference evidence="10" key="1">
    <citation type="journal article" date="2023" name="Mol. Phylogenet. Evol.">
        <title>Genome-scale phylogeny and comparative genomics of the fungal order Sordariales.</title>
        <authorList>
            <person name="Hensen N."/>
            <person name="Bonometti L."/>
            <person name="Westerberg I."/>
            <person name="Brannstrom I.O."/>
            <person name="Guillou S."/>
            <person name="Cros-Aarteil S."/>
            <person name="Calhoun S."/>
            <person name="Haridas S."/>
            <person name="Kuo A."/>
            <person name="Mondo S."/>
            <person name="Pangilinan J."/>
            <person name="Riley R."/>
            <person name="LaButti K."/>
            <person name="Andreopoulos B."/>
            <person name="Lipzen A."/>
            <person name="Chen C."/>
            <person name="Yan M."/>
            <person name="Daum C."/>
            <person name="Ng V."/>
            <person name="Clum A."/>
            <person name="Steindorff A."/>
            <person name="Ohm R.A."/>
            <person name="Martin F."/>
            <person name="Silar P."/>
            <person name="Natvig D.O."/>
            <person name="Lalanne C."/>
            <person name="Gautier V."/>
            <person name="Ament-Velasquez S.L."/>
            <person name="Kruys A."/>
            <person name="Hutchinson M.I."/>
            <person name="Powell A.J."/>
            <person name="Barry K."/>
            <person name="Miller A.N."/>
            <person name="Grigoriev I.V."/>
            <person name="Debuchy R."/>
            <person name="Gladieux P."/>
            <person name="Hiltunen Thoren M."/>
            <person name="Johannesson H."/>
        </authorList>
    </citation>
    <scope>NUCLEOTIDE SEQUENCE</scope>
    <source>
        <strain evidence="10">PSN293</strain>
    </source>
</reference>
<dbReference type="PANTHER" id="PTHR10728:SF40">
    <property type="entry name" value="PATATIN FAMILY PROTEIN"/>
    <property type="match status" value="1"/>
</dbReference>
<sequence>MTRLIQTRLIGPCRRIFTSITQNGHARIPRHHQVRHGFFSSKLTTTEPELKPKSKSPASGSLAVIAMSVLLLYSLRPADEPQHLDSQTRSSKRKYDQGEKPQDAEGDPEEATQSAWSTFANGFESLSTTVQVEGAKLSDKMVDLILPDWAKFVPGYVRKLQRELNMLPGSLADEIWAEAHDPSIHPEIQYSAKVRVSDHLCDEEKTFLTRRRKVTAVALARYLGLEESEVDPDDVPVIAISGSGGGLRALVAGSGSFLATAEDGLFDCVTYTSGVSGSCWLQTLYNSSITGNDFGRFIDHLRTRLGVHIAYPPTAFSSLVSAPTNKYLLSGLVEKLKGDTGASVGLVDAYGMLLAARLLVPKGELEVNEKDFKLSSQREYIQYGQNPMPIYTAVRHEIPELDEKEPDDTSPVSEEAKDRAKKEAWFQWFEMTPYEFFCEEFAAGIPTWAMGRKFTAGADVSEEKNYRLPEVRMPLLLGIWGSAFCATLSHYYREIRPLVQGITGMQALDEMVWGRNEDLSKVHPIEPATIPNFVHGMHGRLPSTVPDKLYDSEYLELMDAGMSNNLPIYPLLRPGRDVDVIIAFDASADIKTDNWLSVVEGYAVQRGIKGWPVGIGWPRATASTTENVKELERAESETNTAKEAEQRLDDAKIDQAARRIEAGTDTIDEDADNYNSKAAEVKKQDEIAEELGYCTVWVGTTQERRSDEPPPRPIDDTSSWKLVEPDAGITVVYLPFLPNDKVDGVDPATSDYMSTWNFVYTPEQVDKVVALARANYEEGRAQIRATVRAVYERKRKRRLEERSRIKKERLRRMMRLGIVGKLGEGDHFS</sequence>
<keyword evidence="7" id="KW-0175">Coiled coil</keyword>
<keyword evidence="11" id="KW-1185">Reference proteome</keyword>
<dbReference type="InterPro" id="IPR016035">
    <property type="entry name" value="Acyl_Trfase/lysoPLipase"/>
</dbReference>
<name>A0AAN6Y368_9PEZI</name>
<evidence type="ECO:0000256" key="2">
    <source>
        <dbReference type="ARBA" id="ARBA00022801"/>
    </source>
</evidence>
<reference evidence="10" key="2">
    <citation type="submission" date="2023-05" db="EMBL/GenBank/DDBJ databases">
        <authorList>
            <consortium name="Lawrence Berkeley National Laboratory"/>
            <person name="Steindorff A."/>
            <person name="Hensen N."/>
            <person name="Bonometti L."/>
            <person name="Westerberg I."/>
            <person name="Brannstrom I.O."/>
            <person name="Guillou S."/>
            <person name="Cros-Aarteil S."/>
            <person name="Calhoun S."/>
            <person name="Haridas S."/>
            <person name="Kuo A."/>
            <person name="Mondo S."/>
            <person name="Pangilinan J."/>
            <person name="Riley R."/>
            <person name="Labutti K."/>
            <person name="Andreopoulos B."/>
            <person name="Lipzen A."/>
            <person name="Chen C."/>
            <person name="Yanf M."/>
            <person name="Daum C."/>
            <person name="Ng V."/>
            <person name="Clum A."/>
            <person name="Ohm R."/>
            <person name="Martin F."/>
            <person name="Silar P."/>
            <person name="Natvig D."/>
            <person name="Lalanne C."/>
            <person name="Gautier V."/>
            <person name="Ament-Velasquez S.L."/>
            <person name="Kruys A."/>
            <person name="Hutchinson M.I."/>
            <person name="Powell A.J."/>
            <person name="Barry K."/>
            <person name="Miller A.N."/>
            <person name="Grigoriev I.V."/>
            <person name="Debuchy R."/>
            <person name="Gladieux P."/>
            <person name="Thoren M.H."/>
            <person name="Johannesson H."/>
        </authorList>
    </citation>
    <scope>NUCLEOTIDE SEQUENCE</scope>
    <source>
        <strain evidence="10">PSN293</strain>
    </source>
</reference>
<dbReference type="GO" id="GO:0004622">
    <property type="term" value="F:phosphatidylcholine lysophospholipase activity"/>
    <property type="evidence" value="ECO:0007669"/>
    <property type="project" value="UniProtKB-EC"/>
</dbReference>
<protein>
    <recommendedName>
        <fullName evidence="6">Lysophospholipase</fullName>
        <ecNumber evidence="6">3.1.1.5</ecNumber>
    </recommendedName>
</protein>
<organism evidence="10 11">
    <name type="scientific">Rhypophila decipiens</name>
    <dbReference type="NCBI Taxonomy" id="261697"/>
    <lineage>
        <taxon>Eukaryota</taxon>
        <taxon>Fungi</taxon>
        <taxon>Dikarya</taxon>
        <taxon>Ascomycota</taxon>
        <taxon>Pezizomycotina</taxon>
        <taxon>Sordariomycetes</taxon>
        <taxon>Sordariomycetidae</taxon>
        <taxon>Sordariales</taxon>
        <taxon>Naviculisporaceae</taxon>
        <taxon>Rhypophila</taxon>
    </lineage>
</organism>
<evidence type="ECO:0000313" key="11">
    <source>
        <dbReference type="Proteomes" id="UP001301769"/>
    </source>
</evidence>
<dbReference type="EC" id="3.1.1.5" evidence="6"/>
<dbReference type="AlphaFoldDB" id="A0AAN6Y368"/>
<dbReference type="PANTHER" id="PTHR10728">
    <property type="entry name" value="CYTOSOLIC PHOSPHOLIPASE A2"/>
    <property type="match status" value="1"/>
</dbReference>
<evidence type="ECO:0000313" key="10">
    <source>
        <dbReference type="EMBL" id="KAK4210410.1"/>
    </source>
</evidence>
<evidence type="ECO:0000256" key="6">
    <source>
        <dbReference type="RuleBase" id="RU362103"/>
    </source>
</evidence>
<dbReference type="SUPFAM" id="SSF52151">
    <property type="entry name" value="FabD/lysophospholipase-like"/>
    <property type="match status" value="1"/>
</dbReference>
<feature type="coiled-coil region" evidence="7">
    <location>
        <begin position="627"/>
        <end position="654"/>
    </location>
</feature>
<evidence type="ECO:0000256" key="7">
    <source>
        <dbReference type="SAM" id="Coils"/>
    </source>
</evidence>
<keyword evidence="3 5" id="KW-0442">Lipid degradation</keyword>
<keyword evidence="4 5" id="KW-0443">Lipid metabolism</keyword>
<evidence type="ECO:0000259" key="9">
    <source>
        <dbReference type="PROSITE" id="PS51210"/>
    </source>
</evidence>
<dbReference type="CDD" id="cd00147">
    <property type="entry name" value="cPLA2_like"/>
    <property type="match status" value="1"/>
</dbReference>
<dbReference type="Pfam" id="PF01735">
    <property type="entry name" value="PLA2_B"/>
    <property type="match status" value="1"/>
</dbReference>